<evidence type="ECO:0000256" key="1">
    <source>
        <dbReference type="ARBA" id="ARBA00022829"/>
    </source>
</evidence>
<name>A0A8K0VA94_9ENTR</name>
<sequence length="331" mass="37969">MRLREKRRVPVLHPGRGPYNGLAHRMVQYLEWKQERNGTAQGQRQLEHRLSLFLLWCEERGLEQAGDISLRELEQYQRYLYQRPGRGGKPLSVTSQINYLTALRGLFGWLTRRHCIRANPAADLELPKAELKLPKDVLSHAEAEQILAWPDINTVRGLRDRAMLEVLYSTGMRRMELAGLKLHSINDNNGTVMICQGKGRKDRLIPIGERARQWVRRYVAEARPALTDFPPNDVLFLTKDGQGFSPEGLSDHIGRIIRESGIREKGSCHLFRHTMATQMLEHGAELRWIQAMLGHADISTTQVYTRVSIRALREIHRATHPAEQASVADEK</sequence>
<keyword evidence="2" id="KW-0229">DNA integration</keyword>
<evidence type="ECO:0000256" key="5">
    <source>
        <dbReference type="PROSITE-ProRule" id="PRU01248"/>
    </source>
</evidence>
<dbReference type="GO" id="GO:0007059">
    <property type="term" value="P:chromosome segregation"/>
    <property type="evidence" value="ECO:0007669"/>
    <property type="project" value="UniProtKB-KW"/>
</dbReference>
<organism evidence="8 9">
    <name type="scientific">Tenebrionibacter intestinalis</name>
    <dbReference type="NCBI Taxonomy" id="2799638"/>
    <lineage>
        <taxon>Bacteria</taxon>
        <taxon>Pseudomonadati</taxon>
        <taxon>Pseudomonadota</taxon>
        <taxon>Gammaproteobacteria</taxon>
        <taxon>Enterobacterales</taxon>
        <taxon>Enterobacteriaceae</taxon>
        <taxon>Tenebrionibacter/Tenebrionicola group</taxon>
        <taxon>Tenebrionibacter</taxon>
    </lineage>
</organism>
<evidence type="ECO:0000256" key="2">
    <source>
        <dbReference type="ARBA" id="ARBA00022908"/>
    </source>
</evidence>
<dbReference type="PANTHER" id="PTHR30349:SF81">
    <property type="entry name" value="TYROSINE RECOMBINASE XERC"/>
    <property type="match status" value="1"/>
</dbReference>
<dbReference type="InterPro" id="IPR010998">
    <property type="entry name" value="Integrase_recombinase_N"/>
</dbReference>
<dbReference type="GO" id="GO:0003677">
    <property type="term" value="F:DNA binding"/>
    <property type="evidence" value="ECO:0007669"/>
    <property type="project" value="UniProtKB-UniRule"/>
</dbReference>
<dbReference type="SUPFAM" id="SSF56349">
    <property type="entry name" value="DNA breaking-rejoining enzymes"/>
    <property type="match status" value="1"/>
</dbReference>
<comment type="caution">
    <text evidence="8">The sequence shown here is derived from an EMBL/GenBank/DDBJ whole genome shotgun (WGS) entry which is preliminary data.</text>
</comment>
<protein>
    <submittedName>
        <fullName evidence="8">Site-specific tyrosine recombinase XerC</fullName>
    </submittedName>
</protein>
<dbReference type="InterPro" id="IPR002104">
    <property type="entry name" value="Integrase_catalytic"/>
</dbReference>
<accession>A0A8K0VA94</accession>
<dbReference type="AlphaFoldDB" id="A0A8K0VA94"/>
<keyword evidence="3 5" id="KW-0238">DNA-binding</keyword>
<dbReference type="GO" id="GO:0015074">
    <property type="term" value="P:DNA integration"/>
    <property type="evidence" value="ECO:0007669"/>
    <property type="project" value="UniProtKB-KW"/>
</dbReference>
<evidence type="ECO:0000256" key="3">
    <source>
        <dbReference type="ARBA" id="ARBA00023125"/>
    </source>
</evidence>
<dbReference type="Gene3D" id="1.10.150.130">
    <property type="match status" value="1"/>
</dbReference>
<keyword evidence="4" id="KW-0233">DNA recombination</keyword>
<proteinExistence type="predicted"/>
<dbReference type="InterPro" id="IPR013762">
    <property type="entry name" value="Integrase-like_cat_sf"/>
</dbReference>
<gene>
    <name evidence="8" type="primary">xerC</name>
    <name evidence="8" type="ORF">JJB97_17580</name>
</gene>
<dbReference type="PROSITE" id="PS51900">
    <property type="entry name" value="CB"/>
    <property type="match status" value="1"/>
</dbReference>
<dbReference type="InterPro" id="IPR011010">
    <property type="entry name" value="DNA_brk_join_enz"/>
</dbReference>
<reference evidence="8" key="1">
    <citation type="submission" date="2021-01" db="EMBL/GenBank/DDBJ databases">
        <title>Intestinitalea alba gen. nov., sp. nov., a novel genus of the family Enterobacteriaceae, isolated from the gut of the plastic-eating mealworm Tenebrio molitor L.</title>
        <authorList>
            <person name="Yang Y."/>
        </authorList>
    </citation>
    <scope>NUCLEOTIDE SEQUENCE</scope>
    <source>
        <strain evidence="8">BIT-L3</strain>
    </source>
</reference>
<evidence type="ECO:0000259" key="7">
    <source>
        <dbReference type="PROSITE" id="PS51900"/>
    </source>
</evidence>
<dbReference type="Gene3D" id="1.10.443.10">
    <property type="entry name" value="Intergrase catalytic core"/>
    <property type="match status" value="1"/>
</dbReference>
<feature type="domain" description="Core-binding (CB)" evidence="7">
    <location>
        <begin position="20"/>
        <end position="111"/>
    </location>
</feature>
<dbReference type="PANTHER" id="PTHR30349">
    <property type="entry name" value="PHAGE INTEGRASE-RELATED"/>
    <property type="match status" value="1"/>
</dbReference>
<feature type="domain" description="Tyr recombinase" evidence="6">
    <location>
        <begin position="132"/>
        <end position="317"/>
    </location>
</feature>
<evidence type="ECO:0000313" key="9">
    <source>
        <dbReference type="Proteomes" id="UP000659047"/>
    </source>
</evidence>
<keyword evidence="9" id="KW-1185">Reference proteome</keyword>
<keyword evidence="1" id="KW-0159">Chromosome partition</keyword>
<dbReference type="EMBL" id="JAEPBH010000093">
    <property type="protein sequence ID" value="MBK4717085.1"/>
    <property type="molecule type" value="Genomic_DNA"/>
</dbReference>
<dbReference type="RefSeq" id="WP_238715382.1">
    <property type="nucleotide sequence ID" value="NZ_JAEPBH010000093.1"/>
</dbReference>
<evidence type="ECO:0000313" key="8">
    <source>
        <dbReference type="EMBL" id="MBK4717085.1"/>
    </source>
</evidence>
<dbReference type="Pfam" id="PF00589">
    <property type="entry name" value="Phage_integrase"/>
    <property type="match status" value="1"/>
</dbReference>
<dbReference type="GO" id="GO:0006310">
    <property type="term" value="P:DNA recombination"/>
    <property type="evidence" value="ECO:0007669"/>
    <property type="project" value="UniProtKB-KW"/>
</dbReference>
<dbReference type="PROSITE" id="PS51898">
    <property type="entry name" value="TYR_RECOMBINASE"/>
    <property type="match status" value="1"/>
</dbReference>
<dbReference type="InterPro" id="IPR050090">
    <property type="entry name" value="Tyrosine_recombinase_XerCD"/>
</dbReference>
<dbReference type="InterPro" id="IPR044068">
    <property type="entry name" value="CB"/>
</dbReference>
<evidence type="ECO:0000256" key="4">
    <source>
        <dbReference type="ARBA" id="ARBA00023172"/>
    </source>
</evidence>
<dbReference type="NCBIfam" id="NF002331">
    <property type="entry name" value="PRK01287.1"/>
    <property type="match status" value="1"/>
</dbReference>
<dbReference type="Proteomes" id="UP000659047">
    <property type="component" value="Unassembled WGS sequence"/>
</dbReference>
<evidence type="ECO:0000259" key="6">
    <source>
        <dbReference type="PROSITE" id="PS51898"/>
    </source>
</evidence>